<comment type="caution">
    <text evidence="2">The sequence shown here is derived from an EMBL/GenBank/DDBJ whole genome shotgun (WGS) entry which is preliminary data.</text>
</comment>
<protein>
    <submittedName>
        <fullName evidence="2">DUF5799 family protein</fullName>
    </submittedName>
</protein>
<gene>
    <name evidence="2" type="ORF">NDI56_05180</name>
</gene>
<dbReference type="EMBL" id="JAMQON010000001">
    <property type="protein sequence ID" value="MDS0258784.1"/>
    <property type="molecule type" value="Genomic_DNA"/>
</dbReference>
<dbReference type="RefSeq" id="WP_310918345.1">
    <property type="nucleotide sequence ID" value="NZ_JAMQON010000001.1"/>
</dbReference>
<evidence type="ECO:0000313" key="3">
    <source>
        <dbReference type="Proteomes" id="UP001259659"/>
    </source>
</evidence>
<evidence type="ECO:0000313" key="2">
    <source>
        <dbReference type="EMBL" id="MDS0258784.1"/>
    </source>
</evidence>
<accession>A0ABU2F956</accession>
<evidence type="ECO:0000256" key="1">
    <source>
        <dbReference type="SAM" id="MobiDB-lite"/>
    </source>
</evidence>
<dbReference type="Pfam" id="PF19113">
    <property type="entry name" value="DUF5799"/>
    <property type="match status" value="1"/>
</dbReference>
<feature type="region of interest" description="Disordered" evidence="1">
    <location>
        <begin position="63"/>
        <end position="93"/>
    </location>
</feature>
<reference evidence="2 3" key="1">
    <citation type="submission" date="2022-06" db="EMBL/GenBank/DDBJ databases">
        <title>Haloarcula sp. a new haloarchaeum isolate from saline soil.</title>
        <authorList>
            <person name="Strakova D."/>
            <person name="Galisteo C."/>
            <person name="Sanchez-Porro C."/>
            <person name="Ventosa A."/>
        </authorList>
    </citation>
    <scope>NUCLEOTIDE SEQUENCE [LARGE SCALE GENOMIC DNA]</scope>
    <source>
        <strain evidence="2 3">S1CR25-12</strain>
    </source>
</reference>
<dbReference type="Proteomes" id="UP001259659">
    <property type="component" value="Unassembled WGS sequence"/>
</dbReference>
<dbReference type="InterPro" id="IPR043821">
    <property type="entry name" value="DUF5799"/>
</dbReference>
<sequence>MTDDWTGRIAGERMTVDRQFTDRVEASSFSNQQWGLVMTAVELEIDGPDDPETAQLVADTSKLPSIMPELDKVGKGAPMGGQPAADSGESSGGFLDGVKAALGLAGGDGSDDRTAEAAQLAQAYADELQAELESNGRWESVCTQASG</sequence>
<name>A0ABU2F956_9EURY</name>
<keyword evidence="3" id="KW-1185">Reference proteome</keyword>
<organism evidence="2 3">
    <name type="scientific">Haloarcula saliterrae</name>
    <dbReference type="NCBI Taxonomy" id="2950534"/>
    <lineage>
        <taxon>Archaea</taxon>
        <taxon>Methanobacteriati</taxon>
        <taxon>Methanobacteriota</taxon>
        <taxon>Stenosarchaea group</taxon>
        <taxon>Halobacteria</taxon>
        <taxon>Halobacteriales</taxon>
        <taxon>Haloarculaceae</taxon>
        <taxon>Haloarcula</taxon>
    </lineage>
</organism>
<proteinExistence type="predicted"/>